<organism evidence="2">
    <name type="scientific">marine sediment metagenome</name>
    <dbReference type="NCBI Taxonomy" id="412755"/>
    <lineage>
        <taxon>unclassified sequences</taxon>
        <taxon>metagenomes</taxon>
        <taxon>ecological metagenomes</taxon>
    </lineage>
</organism>
<accession>A0A0F8Z9R0</accession>
<dbReference type="GO" id="GO:0003676">
    <property type="term" value="F:nucleic acid binding"/>
    <property type="evidence" value="ECO:0007669"/>
    <property type="project" value="InterPro"/>
</dbReference>
<evidence type="ECO:0000259" key="1">
    <source>
        <dbReference type="PROSITE" id="PS50879"/>
    </source>
</evidence>
<proteinExistence type="predicted"/>
<dbReference type="Gene3D" id="3.30.420.10">
    <property type="entry name" value="Ribonuclease H-like superfamily/Ribonuclease H"/>
    <property type="match status" value="1"/>
</dbReference>
<reference evidence="2" key="1">
    <citation type="journal article" date="2015" name="Nature">
        <title>Complex archaea that bridge the gap between prokaryotes and eukaryotes.</title>
        <authorList>
            <person name="Spang A."/>
            <person name="Saw J.H."/>
            <person name="Jorgensen S.L."/>
            <person name="Zaremba-Niedzwiedzka K."/>
            <person name="Martijn J."/>
            <person name="Lind A.E."/>
            <person name="van Eijk R."/>
            <person name="Schleper C."/>
            <person name="Guy L."/>
            <person name="Ettema T.J."/>
        </authorList>
    </citation>
    <scope>NUCLEOTIDE SEQUENCE</scope>
</reference>
<feature type="domain" description="RNase H type-1" evidence="1">
    <location>
        <begin position="15"/>
        <end position="148"/>
    </location>
</feature>
<dbReference type="Pfam" id="PF13456">
    <property type="entry name" value="RVT_3"/>
    <property type="match status" value="1"/>
</dbReference>
<dbReference type="InterPro" id="IPR036397">
    <property type="entry name" value="RNaseH_sf"/>
</dbReference>
<evidence type="ECO:0000313" key="2">
    <source>
        <dbReference type="EMBL" id="KKK56831.1"/>
    </source>
</evidence>
<sequence>MKKSKKRKSKSRLKEKHGLNIWVDGGSLGASGPSVFAYIFKNSHGDIISKSSGYLGIVSSSIAEYLAIINALNSAEYFLHRDINVFSDCLSVVNHINKENPKKPVYFLELHRSVKKLINKFPSINFHHVSRNHPLIQKCHNLCSSCIKNLRISKVWPY</sequence>
<dbReference type="PROSITE" id="PS50879">
    <property type="entry name" value="RNASE_H_1"/>
    <property type="match status" value="1"/>
</dbReference>
<dbReference type="EMBL" id="LAZR01064795">
    <property type="protein sequence ID" value="KKK56831.1"/>
    <property type="molecule type" value="Genomic_DNA"/>
</dbReference>
<comment type="caution">
    <text evidence="2">The sequence shown here is derived from an EMBL/GenBank/DDBJ whole genome shotgun (WGS) entry which is preliminary data.</text>
</comment>
<dbReference type="SUPFAM" id="SSF53098">
    <property type="entry name" value="Ribonuclease H-like"/>
    <property type="match status" value="1"/>
</dbReference>
<protein>
    <recommendedName>
        <fullName evidence="1">RNase H type-1 domain-containing protein</fullName>
    </recommendedName>
</protein>
<dbReference type="AlphaFoldDB" id="A0A0F8Z9R0"/>
<gene>
    <name evidence="2" type="ORF">LCGC14_3060570</name>
</gene>
<dbReference type="PANTHER" id="PTHR47723">
    <property type="entry name" value="OS05G0353850 PROTEIN"/>
    <property type="match status" value="1"/>
</dbReference>
<name>A0A0F8Z9R0_9ZZZZ</name>
<dbReference type="PANTHER" id="PTHR47723:SF19">
    <property type="entry name" value="POLYNUCLEOTIDYL TRANSFERASE, RIBONUCLEASE H-LIKE SUPERFAMILY PROTEIN"/>
    <property type="match status" value="1"/>
</dbReference>
<dbReference type="InterPro" id="IPR053151">
    <property type="entry name" value="RNase_H-like"/>
</dbReference>
<dbReference type="GO" id="GO:0004523">
    <property type="term" value="F:RNA-DNA hybrid ribonuclease activity"/>
    <property type="evidence" value="ECO:0007669"/>
    <property type="project" value="InterPro"/>
</dbReference>
<dbReference type="InterPro" id="IPR002156">
    <property type="entry name" value="RNaseH_domain"/>
</dbReference>
<dbReference type="InterPro" id="IPR012337">
    <property type="entry name" value="RNaseH-like_sf"/>
</dbReference>